<gene>
    <name evidence="10" type="ORF">G8O29_00255</name>
</gene>
<proteinExistence type="inferred from homology"/>
<keyword evidence="11" id="KW-1185">Reference proteome</keyword>
<evidence type="ECO:0000256" key="8">
    <source>
        <dbReference type="SAM" id="MobiDB-lite"/>
    </source>
</evidence>
<evidence type="ECO:0000313" key="11">
    <source>
        <dbReference type="Proteomes" id="UP001515660"/>
    </source>
</evidence>
<comment type="similarity">
    <text evidence="2">Belongs to the autoinducer-2 exporter (AI-2E) (TC 2.A.86) family.</text>
</comment>
<evidence type="ECO:0000256" key="2">
    <source>
        <dbReference type="ARBA" id="ARBA00009773"/>
    </source>
</evidence>
<feature type="transmembrane region" description="Helical" evidence="9">
    <location>
        <begin position="266"/>
        <end position="282"/>
    </location>
</feature>
<dbReference type="Pfam" id="PF01594">
    <property type="entry name" value="AI-2E_transport"/>
    <property type="match status" value="1"/>
</dbReference>
<dbReference type="PANTHER" id="PTHR21716:SF53">
    <property type="entry name" value="PERMEASE PERM-RELATED"/>
    <property type="match status" value="1"/>
</dbReference>
<evidence type="ECO:0000256" key="9">
    <source>
        <dbReference type="SAM" id="Phobius"/>
    </source>
</evidence>
<dbReference type="PANTHER" id="PTHR21716">
    <property type="entry name" value="TRANSMEMBRANE PROTEIN"/>
    <property type="match status" value="1"/>
</dbReference>
<dbReference type="InterPro" id="IPR002549">
    <property type="entry name" value="AI-2E-like"/>
</dbReference>
<reference evidence="10 11" key="1">
    <citation type="journal article" date="2022" name="Microorganisms">
        <title>Genome Sequence and Characterization of a Xanthorhodopsin-Containing, Aerobic Anoxygenic Phototrophic Rhodobacter Species, Isolated from Mesophilic Conditions at Yellowstone National Park.</title>
        <authorList>
            <person name="Kyndt J.A."/>
            <person name="Robertson S."/>
            <person name="Shoffstall I.B."/>
            <person name="Ramaley R.F."/>
            <person name="Meyer T.E."/>
        </authorList>
    </citation>
    <scope>NUCLEOTIDE SEQUENCE [LARGE SCALE GENOMIC DNA]</scope>
    <source>
        <strain evidence="10 11">M37P</strain>
    </source>
</reference>
<dbReference type="EMBL" id="JAANHS010000001">
    <property type="protein sequence ID" value="NHB75169.1"/>
    <property type="molecule type" value="Genomic_DNA"/>
</dbReference>
<feature type="transmembrane region" description="Helical" evidence="9">
    <location>
        <begin position="12"/>
        <end position="43"/>
    </location>
</feature>
<feature type="compositionally biased region" description="Low complexity" evidence="8">
    <location>
        <begin position="375"/>
        <end position="385"/>
    </location>
</feature>
<evidence type="ECO:0000256" key="3">
    <source>
        <dbReference type="ARBA" id="ARBA00022448"/>
    </source>
</evidence>
<feature type="transmembrane region" description="Helical" evidence="9">
    <location>
        <begin position="226"/>
        <end position="259"/>
    </location>
</feature>
<evidence type="ECO:0000256" key="7">
    <source>
        <dbReference type="ARBA" id="ARBA00023136"/>
    </source>
</evidence>
<dbReference type="Proteomes" id="UP001515660">
    <property type="component" value="Unassembled WGS sequence"/>
</dbReference>
<keyword evidence="4" id="KW-1003">Cell membrane</keyword>
<evidence type="ECO:0000256" key="6">
    <source>
        <dbReference type="ARBA" id="ARBA00022989"/>
    </source>
</evidence>
<sequence length="394" mass="41232">MALPVKDQIRYWGIAAAVFLLLLWLLGDVLLPFIVGGAIAYFLDPVADRLERLGMSRAAATSVISLVALLLVVLLVLAVIPTLVNQLKALVNAAPDITRRLQGFLLERFPDLADSTSTIRQTLSEIGLAIQARGAELAQGLLSSALGVLSVVLFIVVVPVVAFYLLLDWDDMVARIDSMLPLDHAPTIRRLAREIDAVLAGFVRGQVSVCLALGTFYAVALMAAGLQFGVIVGAIAGAITFIPYVGSIVGGVLAIGLALFQFWGDWLQIGLVAAIFAIGQFVEGNILTPRLVGKSVGLHPVWLLLALSAFGSVFGFVGMLVAVPVAASIGVLTRFAMEQYRASLLYQGRTGAQAQGPSFTSAAAAPKPRRRRKAASGAAAPAPAGTGVGSGPDA</sequence>
<comment type="subcellular location">
    <subcellularLocation>
        <location evidence="1">Cell membrane</location>
        <topology evidence="1">Multi-pass membrane protein</topology>
    </subcellularLocation>
</comment>
<evidence type="ECO:0000256" key="1">
    <source>
        <dbReference type="ARBA" id="ARBA00004651"/>
    </source>
</evidence>
<feature type="transmembrane region" description="Helical" evidence="9">
    <location>
        <begin position="63"/>
        <end position="84"/>
    </location>
</feature>
<keyword evidence="6 9" id="KW-1133">Transmembrane helix</keyword>
<organism evidence="10 11">
    <name type="scientific">Rhodobacter calidifons</name>
    <dbReference type="NCBI Taxonomy" id="2715277"/>
    <lineage>
        <taxon>Bacteria</taxon>
        <taxon>Pseudomonadati</taxon>
        <taxon>Pseudomonadota</taxon>
        <taxon>Alphaproteobacteria</taxon>
        <taxon>Rhodobacterales</taxon>
        <taxon>Rhodobacter group</taxon>
        <taxon>Rhodobacter</taxon>
    </lineage>
</organism>
<comment type="caution">
    <text evidence="10">The sequence shown here is derived from an EMBL/GenBank/DDBJ whole genome shotgun (WGS) entry which is preliminary data.</text>
</comment>
<evidence type="ECO:0000313" key="10">
    <source>
        <dbReference type="EMBL" id="NHB75169.1"/>
    </source>
</evidence>
<accession>A0ABX0G1Z0</accession>
<feature type="transmembrane region" description="Helical" evidence="9">
    <location>
        <begin position="145"/>
        <end position="167"/>
    </location>
</feature>
<evidence type="ECO:0000256" key="4">
    <source>
        <dbReference type="ARBA" id="ARBA00022475"/>
    </source>
</evidence>
<keyword evidence="3" id="KW-0813">Transport</keyword>
<keyword evidence="7 9" id="KW-0472">Membrane</keyword>
<protein>
    <submittedName>
        <fullName evidence="10">AI-2E family transporter</fullName>
    </submittedName>
</protein>
<evidence type="ECO:0000256" key="5">
    <source>
        <dbReference type="ARBA" id="ARBA00022692"/>
    </source>
</evidence>
<feature type="transmembrane region" description="Helical" evidence="9">
    <location>
        <begin position="302"/>
        <end position="332"/>
    </location>
</feature>
<feature type="region of interest" description="Disordered" evidence="8">
    <location>
        <begin position="352"/>
        <end position="394"/>
    </location>
</feature>
<dbReference type="RefSeq" id="WP_166401230.1">
    <property type="nucleotide sequence ID" value="NZ_JAANHS010000001.1"/>
</dbReference>
<name>A0ABX0G1Z0_9RHOB</name>
<keyword evidence="5 9" id="KW-0812">Transmembrane</keyword>